<evidence type="ECO:0000313" key="6">
    <source>
        <dbReference type="Proteomes" id="UP000294299"/>
    </source>
</evidence>
<dbReference type="InterPro" id="IPR013025">
    <property type="entry name" value="Ribosomal_uL23-like"/>
</dbReference>
<dbReference type="InterPro" id="IPR012677">
    <property type="entry name" value="Nucleotide-bd_a/b_plait_sf"/>
</dbReference>
<evidence type="ECO:0000256" key="1">
    <source>
        <dbReference type="ARBA" id="ARBA00006700"/>
    </source>
</evidence>
<keyword evidence="4" id="KW-0694">RNA-binding</keyword>
<dbReference type="GO" id="GO:0005840">
    <property type="term" value="C:ribosome"/>
    <property type="evidence" value="ECO:0007669"/>
    <property type="project" value="UniProtKB-KW"/>
</dbReference>
<dbReference type="GO" id="GO:0003735">
    <property type="term" value="F:structural constituent of ribosome"/>
    <property type="evidence" value="ECO:0007669"/>
    <property type="project" value="InterPro"/>
</dbReference>
<protein>
    <recommendedName>
        <fullName evidence="4">Large ribosomal subunit protein uL23</fullName>
    </recommendedName>
</protein>
<dbReference type="NCBIfam" id="NF011118">
    <property type="entry name" value="PRK14548.1"/>
    <property type="match status" value="1"/>
</dbReference>
<dbReference type="GO" id="GO:0019843">
    <property type="term" value="F:rRNA binding"/>
    <property type="evidence" value="ECO:0007669"/>
    <property type="project" value="UniProtKB-UniRule"/>
</dbReference>
<dbReference type="PANTHER" id="PTHR11620">
    <property type="entry name" value="60S RIBOSOMAL PROTEIN L23A"/>
    <property type="match status" value="1"/>
</dbReference>
<gene>
    <name evidence="5" type="primary">rpl</name>
    <name evidence="4" type="synonym">rpl23</name>
    <name evidence="5" type="ORF">NFRAN_3177</name>
</gene>
<evidence type="ECO:0000313" key="5">
    <source>
        <dbReference type="EMBL" id="VFJ15495.1"/>
    </source>
</evidence>
<sequence>MNNTLKSKSLDIDTDQASKIILEPYVTEKTFNIIEKENKLSFIVHNKATKGQIIKSMKIIYEADISEVNTFNTIRGKKAIMKFKNADGARQLATNLGLV</sequence>
<comment type="similarity">
    <text evidence="1 4">Belongs to the universal ribosomal protein uL23 family.</text>
</comment>
<evidence type="ECO:0000256" key="4">
    <source>
        <dbReference type="HAMAP-Rule" id="MF_01369"/>
    </source>
</evidence>
<keyword evidence="4" id="KW-0699">rRNA-binding</keyword>
<reference evidence="5 6" key="1">
    <citation type="submission" date="2019-02" db="EMBL/GenBank/DDBJ databases">
        <authorList>
            <person name="Lehtovirta-Morley E L."/>
        </authorList>
    </citation>
    <scope>NUCLEOTIDE SEQUENCE [LARGE SCALE GENOMIC DNA]</scope>
    <source>
        <strain evidence="5">NFRAN1</strain>
    </source>
</reference>
<organism evidence="5 6">
    <name type="scientific">Candidatus Nitrosocosmicus franklandianus</name>
    <dbReference type="NCBI Taxonomy" id="1798806"/>
    <lineage>
        <taxon>Archaea</taxon>
        <taxon>Nitrososphaerota</taxon>
        <taxon>Nitrososphaeria</taxon>
        <taxon>Nitrososphaerales</taxon>
        <taxon>Nitrososphaeraceae</taxon>
        <taxon>Candidatus Nitrosocosmicus</taxon>
    </lineage>
</organism>
<dbReference type="RefSeq" id="WP_134485484.1">
    <property type="nucleotide sequence ID" value="NZ_LR216287.1"/>
</dbReference>
<dbReference type="AlphaFoldDB" id="A0A484IIL2"/>
<evidence type="ECO:0000256" key="3">
    <source>
        <dbReference type="ARBA" id="ARBA00023274"/>
    </source>
</evidence>
<dbReference type="Pfam" id="PF00276">
    <property type="entry name" value="Ribosomal_L23"/>
    <property type="match status" value="1"/>
</dbReference>
<dbReference type="HAMAP" id="MF_01369_A">
    <property type="entry name" value="Ribosomal_uL23_A"/>
    <property type="match status" value="1"/>
</dbReference>
<dbReference type="Gene3D" id="3.30.70.330">
    <property type="match status" value="1"/>
</dbReference>
<keyword evidence="3 4" id="KW-0687">Ribonucleoprotein</keyword>
<dbReference type="GO" id="GO:1990904">
    <property type="term" value="C:ribonucleoprotein complex"/>
    <property type="evidence" value="ECO:0007669"/>
    <property type="project" value="UniProtKB-KW"/>
</dbReference>
<dbReference type="InterPro" id="IPR012678">
    <property type="entry name" value="Ribosomal_uL23/eL15/eS24_sf"/>
</dbReference>
<comment type="subunit">
    <text evidence="4">Part of the 50S ribosomal subunit. Contacts protein L29.</text>
</comment>
<dbReference type="OrthoDB" id="7751at2157"/>
<dbReference type="KEGG" id="nfn:NFRAN_3177"/>
<dbReference type="EMBL" id="LR216287">
    <property type="protein sequence ID" value="VFJ15495.1"/>
    <property type="molecule type" value="Genomic_DNA"/>
</dbReference>
<dbReference type="Proteomes" id="UP000294299">
    <property type="component" value="Chromosome NFRAN"/>
</dbReference>
<accession>A0A484IIL2</accession>
<comment type="function">
    <text evidence="4">Binds to 23S rRNA. One of the proteins that surrounds the polypeptide exit tunnel on the outside of the ribosome.</text>
</comment>
<dbReference type="SUPFAM" id="SSF54189">
    <property type="entry name" value="Ribosomal proteins S24e, L23 and L15e"/>
    <property type="match status" value="1"/>
</dbReference>
<keyword evidence="6" id="KW-1185">Reference proteome</keyword>
<keyword evidence="2 4" id="KW-0689">Ribosomal protein</keyword>
<name>A0A484IIL2_9ARCH</name>
<evidence type="ECO:0000256" key="2">
    <source>
        <dbReference type="ARBA" id="ARBA00022980"/>
    </source>
</evidence>
<dbReference type="GO" id="GO:0006412">
    <property type="term" value="P:translation"/>
    <property type="evidence" value="ECO:0007669"/>
    <property type="project" value="UniProtKB-UniRule"/>
</dbReference>
<proteinExistence type="inferred from homology"/>
<dbReference type="GeneID" id="39422270"/>